<dbReference type="Pfam" id="PF01551">
    <property type="entry name" value="Peptidase_M23"/>
    <property type="match status" value="1"/>
</dbReference>
<dbReference type="CDD" id="cd12797">
    <property type="entry name" value="M23_peptidase"/>
    <property type="match status" value="1"/>
</dbReference>
<proteinExistence type="predicted"/>
<evidence type="ECO:0000313" key="7">
    <source>
        <dbReference type="EMBL" id="KNB71936.1"/>
    </source>
</evidence>
<evidence type="ECO:0000256" key="1">
    <source>
        <dbReference type="ARBA" id="ARBA00022729"/>
    </source>
</evidence>
<evidence type="ECO:0000313" key="9">
    <source>
        <dbReference type="Proteomes" id="UP000319578"/>
    </source>
</evidence>
<dbReference type="PANTHER" id="PTHR21666">
    <property type="entry name" value="PEPTIDASE-RELATED"/>
    <property type="match status" value="1"/>
</dbReference>
<dbReference type="GO" id="GO:0004222">
    <property type="term" value="F:metalloendopeptidase activity"/>
    <property type="evidence" value="ECO:0007669"/>
    <property type="project" value="TreeGrafter"/>
</dbReference>
<keyword evidence="2" id="KW-0175">Coiled coil</keyword>
<dbReference type="InterPro" id="IPR057309">
    <property type="entry name" value="PcsB_CC"/>
</dbReference>
<evidence type="ECO:0000256" key="2">
    <source>
        <dbReference type="SAM" id="Coils"/>
    </source>
</evidence>
<dbReference type="InterPro" id="IPR011055">
    <property type="entry name" value="Dup_hybrid_motif"/>
</dbReference>
<feature type="chain" id="PRO_5005533700" evidence="3">
    <location>
        <begin position="28"/>
        <end position="399"/>
    </location>
</feature>
<keyword evidence="9" id="KW-1185">Reference proteome</keyword>
<gene>
    <name evidence="7" type="ORF">ADS79_24650</name>
    <name evidence="6" type="ORF">BRE01_13240</name>
</gene>
<organism evidence="7 8">
    <name type="scientific">Brevibacillus reuszeri</name>
    <dbReference type="NCBI Taxonomy" id="54915"/>
    <lineage>
        <taxon>Bacteria</taxon>
        <taxon>Bacillati</taxon>
        <taxon>Bacillota</taxon>
        <taxon>Bacilli</taxon>
        <taxon>Bacillales</taxon>
        <taxon>Paenibacillaceae</taxon>
        <taxon>Brevibacillus</taxon>
    </lineage>
</organism>
<evidence type="ECO:0000313" key="8">
    <source>
        <dbReference type="Proteomes" id="UP000036834"/>
    </source>
</evidence>
<dbReference type="OrthoDB" id="9805799at2"/>
<accession>A0A0K9YTC4</accession>
<feature type="coiled-coil region" evidence="2">
    <location>
        <begin position="33"/>
        <end position="123"/>
    </location>
</feature>
<comment type="caution">
    <text evidence="7">The sequence shown here is derived from an EMBL/GenBank/DDBJ whole genome shotgun (WGS) entry which is preliminary data.</text>
</comment>
<dbReference type="SUPFAM" id="SSF51261">
    <property type="entry name" value="Duplicated hybrid motif"/>
    <property type="match status" value="1"/>
</dbReference>
<dbReference type="InterPro" id="IPR050570">
    <property type="entry name" value="Cell_wall_metabolism_enzyme"/>
</dbReference>
<keyword evidence="1 3" id="KW-0732">Signal</keyword>
<evidence type="ECO:0000259" key="5">
    <source>
        <dbReference type="Pfam" id="PF24568"/>
    </source>
</evidence>
<dbReference type="InterPro" id="IPR016047">
    <property type="entry name" value="M23ase_b-sheet_dom"/>
</dbReference>
<dbReference type="Proteomes" id="UP000319578">
    <property type="component" value="Unassembled WGS sequence"/>
</dbReference>
<protein>
    <submittedName>
        <fullName evidence="7">Metalloendopeptidase</fullName>
    </submittedName>
</protein>
<dbReference type="PANTHER" id="PTHR21666:SF270">
    <property type="entry name" value="MUREIN HYDROLASE ACTIVATOR ENVC"/>
    <property type="match status" value="1"/>
</dbReference>
<evidence type="ECO:0000313" key="6">
    <source>
        <dbReference type="EMBL" id="GED67622.1"/>
    </source>
</evidence>
<dbReference type="Pfam" id="PF24568">
    <property type="entry name" value="CC_PcsB"/>
    <property type="match status" value="1"/>
</dbReference>
<dbReference type="Gene3D" id="6.10.250.3150">
    <property type="match status" value="1"/>
</dbReference>
<reference evidence="7" key="2">
    <citation type="submission" date="2015-07" db="EMBL/GenBank/DDBJ databases">
        <title>MeaNS - Measles Nucleotide Surveillance Program.</title>
        <authorList>
            <person name="Tran T."/>
            <person name="Druce J."/>
        </authorList>
    </citation>
    <scope>NUCLEOTIDE SEQUENCE</scope>
    <source>
        <strain evidence="7">DSM 9887</strain>
    </source>
</reference>
<sequence>MRKKILLTLLIAGLVAGSAIPTNVTWAASKASLDKINRELKEIQKKRAQQKQQVKQTEEKISAVQKEQKDLQTELMQIDLRRNETQKKLDKLEVQMNETTEKAAEAQDNLDDAKLRVAQRETLLKTRVKSMYERGKVSYLDVLLGSSDFGDFLTRMEGLQLILEQDTRILEDNMRDKETIEVKKKEIDHQLTVYAGMLDEAESLKAELDKQYKHSLVVKAELKKKESALEEDLEQFGQQLIALTKAESDKYAERVRAMSSSSSGYKGGKLGLPVADGQFRFSSGFGMRTDPFTGRSAGHNGVDMAAPKGTTIMAAANGVVIFAGYSNGFGNTVMIKHSDEITTLYGHIREGGIKVSVGQSVTKGQKIAEVGSTGRSTGNHVHFTVYKNDVAVNPMPYLK</sequence>
<dbReference type="EMBL" id="BJON01000005">
    <property type="protein sequence ID" value="GED67622.1"/>
    <property type="molecule type" value="Genomic_DNA"/>
</dbReference>
<dbReference type="Gene3D" id="2.70.70.10">
    <property type="entry name" value="Glucose Permease (Domain IIA)"/>
    <property type="match status" value="1"/>
</dbReference>
<feature type="domain" description="Peptidoglycan hydrolase PcsB coiled-coil" evidence="5">
    <location>
        <begin position="112"/>
        <end position="183"/>
    </location>
</feature>
<evidence type="ECO:0000256" key="3">
    <source>
        <dbReference type="SAM" id="SignalP"/>
    </source>
</evidence>
<dbReference type="EMBL" id="LGIQ01000009">
    <property type="protein sequence ID" value="KNB71936.1"/>
    <property type="molecule type" value="Genomic_DNA"/>
</dbReference>
<name>A0A0K9YTC4_9BACL</name>
<dbReference type="AlphaFoldDB" id="A0A0K9YTC4"/>
<feature type="domain" description="M23ase beta-sheet core" evidence="4">
    <location>
        <begin position="298"/>
        <end position="394"/>
    </location>
</feature>
<evidence type="ECO:0000259" key="4">
    <source>
        <dbReference type="Pfam" id="PF01551"/>
    </source>
</evidence>
<feature type="signal peptide" evidence="3">
    <location>
        <begin position="1"/>
        <end position="27"/>
    </location>
</feature>
<dbReference type="Proteomes" id="UP000036834">
    <property type="component" value="Unassembled WGS sequence"/>
</dbReference>
<reference evidence="6 9" key="3">
    <citation type="submission" date="2019-06" db="EMBL/GenBank/DDBJ databases">
        <title>Whole genome shotgun sequence of Brevibacillus reuszeri NBRC 15719.</title>
        <authorList>
            <person name="Hosoyama A."/>
            <person name="Uohara A."/>
            <person name="Ohji S."/>
            <person name="Ichikawa N."/>
        </authorList>
    </citation>
    <scope>NUCLEOTIDE SEQUENCE [LARGE SCALE GENOMIC DNA]</scope>
    <source>
        <strain evidence="6 9">NBRC 15719</strain>
    </source>
</reference>
<dbReference type="STRING" id="54915.ADS79_24650"/>
<dbReference type="RefSeq" id="WP_049740978.1">
    <property type="nucleotide sequence ID" value="NZ_BJON01000005.1"/>
</dbReference>
<dbReference type="PATRIC" id="fig|54915.3.peg.4078"/>
<reference evidence="8" key="1">
    <citation type="submission" date="2015-07" db="EMBL/GenBank/DDBJ databases">
        <title>Genome sequencing project for genomic taxonomy and phylogenomics of Bacillus-like bacteria.</title>
        <authorList>
            <person name="Liu B."/>
            <person name="Wang J."/>
            <person name="Zhu Y."/>
            <person name="Liu G."/>
            <person name="Chen Q."/>
            <person name="Chen Z."/>
            <person name="Lan J."/>
            <person name="Che J."/>
            <person name="Ge C."/>
            <person name="Shi H."/>
            <person name="Pan Z."/>
            <person name="Liu X."/>
        </authorList>
    </citation>
    <scope>NUCLEOTIDE SEQUENCE [LARGE SCALE GENOMIC DNA]</scope>
    <source>
        <strain evidence="8">DSM 9887</strain>
    </source>
</reference>